<dbReference type="Pfam" id="PF12315">
    <property type="entry name" value="DA1-like"/>
    <property type="match status" value="1"/>
</dbReference>
<dbReference type="GO" id="GO:0043130">
    <property type="term" value="F:ubiquitin binding"/>
    <property type="evidence" value="ECO:0007669"/>
    <property type="project" value="TreeGrafter"/>
</dbReference>
<dbReference type="PANTHER" id="PTHR24209">
    <property type="entry name" value="PROTEIN DA1-RELATED 2"/>
    <property type="match status" value="1"/>
</dbReference>
<dbReference type="InterPro" id="IPR022087">
    <property type="entry name" value="DA1-like_dom"/>
</dbReference>
<accession>A0AA45R6S5</accession>
<reference evidence="2" key="1">
    <citation type="submission" date="2021-04" db="EMBL/GenBank/DDBJ databases">
        <title>Genomic sequence of Actinosynnema pretiosum subsp. pretiosum ATCC 31280 (C-14919).</title>
        <authorList>
            <person name="Bai L."/>
            <person name="Wang X."/>
            <person name="Xiao Y."/>
        </authorList>
    </citation>
    <scope>NUCLEOTIDE SEQUENCE</scope>
    <source>
        <strain evidence="2">ATCC 31280</strain>
    </source>
</reference>
<organism evidence="2 3">
    <name type="scientific">Actinosynnema pretiosum subsp. pretiosum</name>
    <dbReference type="NCBI Taxonomy" id="103721"/>
    <lineage>
        <taxon>Bacteria</taxon>
        <taxon>Bacillati</taxon>
        <taxon>Actinomycetota</taxon>
        <taxon>Actinomycetes</taxon>
        <taxon>Pseudonocardiales</taxon>
        <taxon>Pseudonocardiaceae</taxon>
        <taxon>Actinosynnema</taxon>
    </lineage>
</organism>
<dbReference type="Proteomes" id="UP000677152">
    <property type="component" value="Chromosome"/>
</dbReference>
<dbReference type="EMBL" id="CP073249">
    <property type="protein sequence ID" value="QUF07351.1"/>
    <property type="molecule type" value="Genomic_DNA"/>
</dbReference>
<dbReference type="PANTHER" id="PTHR24209:SF7">
    <property type="entry name" value="PROTEIN DA1-RELATED 2"/>
    <property type="match status" value="1"/>
</dbReference>
<evidence type="ECO:0000313" key="3">
    <source>
        <dbReference type="Proteomes" id="UP000677152"/>
    </source>
</evidence>
<name>A0AA45R6S5_9PSEU</name>
<dbReference type="InterPro" id="IPR045218">
    <property type="entry name" value="DA1-like"/>
</dbReference>
<gene>
    <name evidence="2" type="ORF">KCV87_15755</name>
</gene>
<dbReference type="AlphaFoldDB" id="A0AA45R6S5"/>
<feature type="domain" description="Protein DA1-like" evidence="1">
    <location>
        <begin position="117"/>
        <end position="196"/>
    </location>
</feature>
<proteinExistence type="predicted"/>
<evidence type="ECO:0000313" key="2">
    <source>
        <dbReference type="EMBL" id="QUF07351.1"/>
    </source>
</evidence>
<sequence>MGSSGCTLCGSRPSGRHVISLHGEVTCARHPESGGCALCGRPRHAGERGWSDFTPTSARCPTCASQAIEDQEAARAHIPGVRAEMAAVGIRLDQRVRVTLIDPVLINTGPAAFCLGRTRTWTGQDEGGVLGIEIARGLTATHFGATLAHEIGHAWLFQQGARGLPAQVEEGVCELFAGAWLKRRRTAFADAVRRSALDSPDPVYGAGYRLVRAAVVAHGIDAVLTSVRAGGALPPPAPRAGWTSAAARKLRRT</sequence>
<protein>
    <submittedName>
        <fullName evidence="2">Protein DA1</fullName>
    </submittedName>
</protein>
<evidence type="ECO:0000259" key="1">
    <source>
        <dbReference type="Pfam" id="PF12315"/>
    </source>
</evidence>